<dbReference type="InterPro" id="IPR050553">
    <property type="entry name" value="Thioredoxin_ResA/DsbE_sf"/>
</dbReference>
<dbReference type="Proteomes" id="UP000319209">
    <property type="component" value="Chromosome"/>
</dbReference>
<evidence type="ECO:0000256" key="3">
    <source>
        <dbReference type="ARBA" id="ARBA00023157"/>
    </source>
</evidence>
<dbReference type="PROSITE" id="PS51352">
    <property type="entry name" value="THIOREDOXIN_2"/>
    <property type="match status" value="1"/>
</dbReference>
<protein>
    <submittedName>
        <fullName evidence="6">TlpA family protein disulfide reductase</fullName>
    </submittedName>
</protein>
<evidence type="ECO:0000256" key="2">
    <source>
        <dbReference type="ARBA" id="ARBA00022748"/>
    </source>
</evidence>
<dbReference type="PANTHER" id="PTHR42852:SF6">
    <property type="entry name" value="THIOL:DISULFIDE INTERCHANGE PROTEIN DSBE"/>
    <property type="match status" value="1"/>
</dbReference>
<evidence type="ECO:0000256" key="4">
    <source>
        <dbReference type="ARBA" id="ARBA00023284"/>
    </source>
</evidence>
<dbReference type="InterPro" id="IPR036249">
    <property type="entry name" value="Thioredoxin-like_sf"/>
</dbReference>
<evidence type="ECO:0000259" key="5">
    <source>
        <dbReference type="PROSITE" id="PS51352"/>
    </source>
</evidence>
<dbReference type="Gene3D" id="3.40.30.10">
    <property type="entry name" value="Glutaredoxin"/>
    <property type="match status" value="1"/>
</dbReference>
<dbReference type="Pfam" id="PF08534">
    <property type="entry name" value="Redoxin"/>
    <property type="match status" value="1"/>
</dbReference>
<keyword evidence="2" id="KW-0201">Cytochrome c-type biogenesis</keyword>
<dbReference type="GO" id="GO:0016491">
    <property type="term" value="F:oxidoreductase activity"/>
    <property type="evidence" value="ECO:0007669"/>
    <property type="project" value="InterPro"/>
</dbReference>
<reference evidence="6 7" key="1">
    <citation type="submission" date="2019-07" db="EMBL/GenBank/DDBJ databases">
        <title>Genome sequencing for Formosa sp. PS13.</title>
        <authorList>
            <person name="Park S.-J."/>
        </authorList>
    </citation>
    <scope>NUCLEOTIDE SEQUENCE [LARGE SCALE GENOMIC DNA]</scope>
    <source>
        <strain evidence="6 7">PS13</strain>
    </source>
</reference>
<evidence type="ECO:0000256" key="1">
    <source>
        <dbReference type="ARBA" id="ARBA00004196"/>
    </source>
</evidence>
<dbReference type="EMBL" id="CP041637">
    <property type="protein sequence ID" value="QDO95577.1"/>
    <property type="molecule type" value="Genomic_DNA"/>
</dbReference>
<dbReference type="GO" id="GO:0030313">
    <property type="term" value="C:cell envelope"/>
    <property type="evidence" value="ECO:0007669"/>
    <property type="project" value="UniProtKB-SubCell"/>
</dbReference>
<dbReference type="AlphaFoldDB" id="A0A516GVM4"/>
<comment type="subcellular location">
    <subcellularLocation>
        <location evidence="1">Cell envelope</location>
    </subcellularLocation>
</comment>
<feature type="domain" description="Thioredoxin" evidence="5">
    <location>
        <begin position="190"/>
        <end position="342"/>
    </location>
</feature>
<keyword evidence="3" id="KW-1015">Disulfide bond</keyword>
<dbReference type="PANTHER" id="PTHR42852">
    <property type="entry name" value="THIOL:DISULFIDE INTERCHANGE PROTEIN DSBE"/>
    <property type="match status" value="1"/>
</dbReference>
<organism evidence="6 7">
    <name type="scientific">Formosa sediminum</name>
    <dbReference type="NCBI Taxonomy" id="2594004"/>
    <lineage>
        <taxon>Bacteria</taxon>
        <taxon>Pseudomonadati</taxon>
        <taxon>Bacteroidota</taxon>
        <taxon>Flavobacteriia</taxon>
        <taxon>Flavobacteriales</taxon>
        <taxon>Flavobacteriaceae</taxon>
        <taxon>Formosa</taxon>
    </lineage>
</organism>
<dbReference type="GO" id="GO:0017004">
    <property type="term" value="P:cytochrome complex assembly"/>
    <property type="evidence" value="ECO:0007669"/>
    <property type="project" value="UniProtKB-KW"/>
</dbReference>
<name>A0A516GVM4_9FLAO</name>
<dbReference type="InterPro" id="IPR013740">
    <property type="entry name" value="Redoxin"/>
</dbReference>
<gene>
    <name evidence="6" type="ORF">FNB79_16900</name>
</gene>
<sequence length="342" mass="38160">MKKIFIAIGALTIFACQEAPKKDYATLSGTIKNKNSDSLIVRTRTYSKTIQVSENGTFSDTLKIEAGLYNLYDGKESTNVFLKNGYDLKLSLDTNAFDETITYTGEGAENNNFLAEKSLVEEKLLTQDFSSMDLETLDSKFNDIEKELSGFYNSKPSIDSTITVMASKNLKPMLEGTKKYYANNIMLKQEMTGKPSPLFVDYTNADGSTTSLESLKGKYVYIDVWATWCAPCKAEIPSLKALEEEYHDKNITFVSLSVDDDKTHGGSWDKAKEDWLAMVKDQALGGVQVMSPEGWQSKFVRDYKVNGIPRFILIDPEGNVVDPSAPRPSDSKLKELFTSLSI</sequence>
<evidence type="ECO:0000313" key="7">
    <source>
        <dbReference type="Proteomes" id="UP000319209"/>
    </source>
</evidence>
<dbReference type="OrthoDB" id="743079at2"/>
<accession>A0A516GVM4</accession>
<keyword evidence="4" id="KW-0676">Redox-active center</keyword>
<dbReference type="SUPFAM" id="SSF52833">
    <property type="entry name" value="Thioredoxin-like"/>
    <property type="match status" value="1"/>
</dbReference>
<dbReference type="KEGG" id="fop:FNB79_16900"/>
<dbReference type="InterPro" id="IPR013766">
    <property type="entry name" value="Thioredoxin_domain"/>
</dbReference>
<dbReference type="CDD" id="cd02966">
    <property type="entry name" value="TlpA_like_family"/>
    <property type="match status" value="1"/>
</dbReference>
<dbReference type="PROSITE" id="PS51257">
    <property type="entry name" value="PROKAR_LIPOPROTEIN"/>
    <property type="match status" value="1"/>
</dbReference>
<proteinExistence type="predicted"/>
<keyword evidence="7" id="KW-1185">Reference proteome</keyword>
<dbReference type="RefSeq" id="WP_143382483.1">
    <property type="nucleotide sequence ID" value="NZ_CP041637.1"/>
</dbReference>
<evidence type="ECO:0000313" key="6">
    <source>
        <dbReference type="EMBL" id="QDO95577.1"/>
    </source>
</evidence>